<reference evidence="17 18" key="1">
    <citation type="submission" date="2020-04" db="EMBL/GenBank/DDBJ databases">
        <title>Genome sequencing of novel species.</title>
        <authorList>
            <person name="Heo J."/>
            <person name="Kim S.-J."/>
            <person name="Kim J.-S."/>
            <person name="Hong S.-B."/>
            <person name="Kwon S.-W."/>
        </authorList>
    </citation>
    <scope>NUCLEOTIDE SEQUENCE [LARGE SCALE GENOMIC DNA]</scope>
    <source>
        <strain evidence="17 18">F39-2</strain>
    </source>
</reference>
<dbReference type="UniPathway" id="UPA00241">
    <property type="reaction ID" value="UER00352"/>
</dbReference>
<dbReference type="NCBIfam" id="TIGR00671">
    <property type="entry name" value="baf"/>
    <property type="match status" value="1"/>
</dbReference>
<feature type="binding site" evidence="16">
    <location>
        <position position="172"/>
    </location>
    <ligand>
        <name>substrate</name>
    </ligand>
</feature>
<feature type="binding site" evidence="16">
    <location>
        <begin position="93"/>
        <end position="96"/>
    </location>
    <ligand>
        <name>substrate</name>
    </ligand>
</feature>
<keyword evidence="11 16" id="KW-0067">ATP-binding</keyword>
<keyword evidence="9 16" id="KW-0547">Nucleotide-binding</keyword>
<evidence type="ECO:0000256" key="13">
    <source>
        <dbReference type="ARBA" id="ARBA00022993"/>
    </source>
</evidence>
<comment type="function">
    <text evidence="16">Catalyzes the phosphorylation of pantothenate (Pan), the first step in CoA biosynthesis.</text>
</comment>
<keyword evidence="18" id="KW-1185">Reference proteome</keyword>
<dbReference type="HAMAP" id="MF_01274">
    <property type="entry name" value="Pantothen_kinase_3"/>
    <property type="match status" value="1"/>
</dbReference>
<dbReference type="PANTHER" id="PTHR34265:SF1">
    <property type="entry name" value="TYPE III PANTOTHENATE KINASE"/>
    <property type="match status" value="1"/>
</dbReference>
<comment type="cofactor">
    <cofactor evidence="2">
        <name>K(+)</name>
        <dbReference type="ChEBI" id="CHEBI:29103"/>
    </cofactor>
</comment>
<dbReference type="CDD" id="cd24015">
    <property type="entry name" value="ASKHA_NBD_PanK-III"/>
    <property type="match status" value="1"/>
</dbReference>
<dbReference type="InterPro" id="IPR004619">
    <property type="entry name" value="Type_III_PanK"/>
</dbReference>
<accession>A0A7L5E247</accession>
<dbReference type="GO" id="GO:0046872">
    <property type="term" value="F:metal ion binding"/>
    <property type="evidence" value="ECO:0007669"/>
    <property type="project" value="UniProtKB-KW"/>
</dbReference>
<feature type="binding site" evidence="16">
    <location>
        <position position="86"/>
    </location>
    <ligand>
        <name>substrate</name>
    </ligand>
</feature>
<comment type="similarity">
    <text evidence="14 16">Belongs to the type III pantothenate kinase family.</text>
</comment>
<evidence type="ECO:0000256" key="6">
    <source>
        <dbReference type="ARBA" id="ARBA00012102"/>
    </source>
</evidence>
<keyword evidence="13 16" id="KW-0173">Coenzyme A biosynthesis</keyword>
<feature type="binding site" evidence="16">
    <location>
        <position position="116"/>
    </location>
    <ligand>
        <name>K(+)</name>
        <dbReference type="ChEBI" id="CHEBI:29103"/>
    </ligand>
</feature>
<evidence type="ECO:0000313" key="18">
    <source>
        <dbReference type="Proteomes" id="UP000503278"/>
    </source>
</evidence>
<dbReference type="GO" id="GO:0005737">
    <property type="term" value="C:cytoplasm"/>
    <property type="evidence" value="ECO:0007669"/>
    <property type="project" value="UniProtKB-SubCell"/>
</dbReference>
<dbReference type="KEGG" id="mrob:HH214_07275"/>
<comment type="catalytic activity">
    <reaction evidence="1 16">
        <text>(R)-pantothenate + ATP = (R)-4'-phosphopantothenate + ADP + H(+)</text>
        <dbReference type="Rhea" id="RHEA:16373"/>
        <dbReference type="ChEBI" id="CHEBI:10986"/>
        <dbReference type="ChEBI" id="CHEBI:15378"/>
        <dbReference type="ChEBI" id="CHEBI:29032"/>
        <dbReference type="ChEBI" id="CHEBI:30616"/>
        <dbReference type="ChEBI" id="CHEBI:456216"/>
        <dbReference type="EC" id="2.7.1.33"/>
    </reaction>
</comment>
<feature type="binding site" evidence="16">
    <location>
        <begin position="7"/>
        <end position="14"/>
    </location>
    <ligand>
        <name>ATP</name>
        <dbReference type="ChEBI" id="CHEBI:30616"/>
    </ligand>
</feature>
<dbReference type="AlphaFoldDB" id="A0A7L5E247"/>
<dbReference type="InterPro" id="IPR043129">
    <property type="entry name" value="ATPase_NBD"/>
</dbReference>
<evidence type="ECO:0000256" key="9">
    <source>
        <dbReference type="ARBA" id="ARBA00022741"/>
    </source>
</evidence>
<dbReference type="EC" id="2.7.1.33" evidence="6 16"/>
<evidence type="ECO:0000256" key="12">
    <source>
        <dbReference type="ARBA" id="ARBA00022958"/>
    </source>
</evidence>
<organism evidence="17 18">
    <name type="scientific">Mucilaginibacter robiniae</name>
    <dbReference type="NCBI Taxonomy" id="2728022"/>
    <lineage>
        <taxon>Bacteria</taxon>
        <taxon>Pseudomonadati</taxon>
        <taxon>Bacteroidota</taxon>
        <taxon>Sphingobacteriia</taxon>
        <taxon>Sphingobacteriales</taxon>
        <taxon>Sphingobacteriaceae</taxon>
        <taxon>Mucilaginibacter</taxon>
    </lineage>
</organism>
<sequence>MMQLVIDEGNTLVKVAVFNQNELVWTETYPTIDTTVLTAIFSNYSISKAIVSSVRKGVEAWQQQLEQHVGIVPFSRSMAYGIQNHYRTPNTLGVDRLAAVTGARHLYPDMDNLIIDAGTCITYDSVDRQGNYYGGSISPGLNMRYQALSHYTAALPLVKIDEGFNNTYGDDTVNAIHSGVQNGILYEVEGFIHNYLKANESANVILTGGDGVFLHTLLKNSIFAGYIKTEPYLVLKGLNAAITKHND</sequence>
<dbReference type="Gene3D" id="3.30.420.40">
    <property type="match status" value="1"/>
</dbReference>
<evidence type="ECO:0000256" key="2">
    <source>
        <dbReference type="ARBA" id="ARBA00001958"/>
    </source>
</evidence>
<dbReference type="GO" id="GO:0005524">
    <property type="term" value="F:ATP binding"/>
    <property type="evidence" value="ECO:0007669"/>
    <property type="project" value="UniProtKB-UniRule"/>
</dbReference>
<evidence type="ECO:0000256" key="8">
    <source>
        <dbReference type="ARBA" id="ARBA00022679"/>
    </source>
</evidence>
<evidence type="ECO:0000313" key="17">
    <source>
        <dbReference type="EMBL" id="QJD95684.1"/>
    </source>
</evidence>
<dbReference type="PANTHER" id="PTHR34265">
    <property type="entry name" value="TYPE III PANTOTHENATE KINASE"/>
    <property type="match status" value="1"/>
</dbReference>
<name>A0A7L5E247_9SPHI</name>
<evidence type="ECO:0000256" key="14">
    <source>
        <dbReference type="ARBA" id="ARBA00038036"/>
    </source>
</evidence>
<proteinExistence type="inferred from homology"/>
<keyword evidence="10 16" id="KW-0418">Kinase</keyword>
<comment type="subcellular location">
    <subcellularLocation>
        <location evidence="3 16">Cytoplasm</location>
    </subcellularLocation>
</comment>
<feature type="binding site" evidence="16">
    <location>
        <position position="119"/>
    </location>
    <ligand>
        <name>ATP</name>
        <dbReference type="ChEBI" id="CHEBI:30616"/>
    </ligand>
</feature>
<keyword evidence="7 16" id="KW-0963">Cytoplasm</keyword>
<feature type="active site" description="Proton acceptor" evidence="16">
    <location>
        <position position="95"/>
    </location>
</feature>
<evidence type="ECO:0000256" key="3">
    <source>
        <dbReference type="ARBA" id="ARBA00004496"/>
    </source>
</evidence>
<keyword evidence="12 16" id="KW-0630">Potassium</keyword>
<protein>
    <recommendedName>
        <fullName evidence="15 16">Type III pantothenate kinase</fullName>
        <ecNumber evidence="6 16">2.7.1.33</ecNumber>
    </recommendedName>
    <alternativeName>
        <fullName evidence="16">PanK-III</fullName>
    </alternativeName>
    <alternativeName>
        <fullName evidence="16">Pantothenic acid kinase</fullName>
    </alternativeName>
</protein>
<dbReference type="Pfam" id="PF03309">
    <property type="entry name" value="Pan_kinase"/>
    <property type="match status" value="1"/>
</dbReference>
<keyword evidence="8 16" id="KW-0808">Transferase</keyword>
<dbReference type="GO" id="GO:0015937">
    <property type="term" value="P:coenzyme A biosynthetic process"/>
    <property type="evidence" value="ECO:0007669"/>
    <property type="project" value="UniProtKB-UniRule"/>
</dbReference>
<comment type="subunit">
    <text evidence="5 16">Homodimer.</text>
</comment>
<evidence type="ECO:0000256" key="11">
    <source>
        <dbReference type="ARBA" id="ARBA00022840"/>
    </source>
</evidence>
<gene>
    <name evidence="16" type="primary">coaX</name>
    <name evidence="17" type="ORF">HH214_07275</name>
</gene>
<dbReference type="Proteomes" id="UP000503278">
    <property type="component" value="Chromosome"/>
</dbReference>
<evidence type="ECO:0000256" key="1">
    <source>
        <dbReference type="ARBA" id="ARBA00001206"/>
    </source>
</evidence>
<evidence type="ECO:0000256" key="7">
    <source>
        <dbReference type="ARBA" id="ARBA00022490"/>
    </source>
</evidence>
<dbReference type="GO" id="GO:0004594">
    <property type="term" value="F:pantothenate kinase activity"/>
    <property type="evidence" value="ECO:0007669"/>
    <property type="project" value="UniProtKB-UniRule"/>
</dbReference>
<evidence type="ECO:0000256" key="15">
    <source>
        <dbReference type="ARBA" id="ARBA00040883"/>
    </source>
</evidence>
<dbReference type="RefSeq" id="WP_169606692.1">
    <property type="nucleotide sequence ID" value="NZ_CP051682.1"/>
</dbReference>
<dbReference type="EMBL" id="CP051682">
    <property type="protein sequence ID" value="QJD95684.1"/>
    <property type="molecule type" value="Genomic_DNA"/>
</dbReference>
<evidence type="ECO:0000256" key="10">
    <source>
        <dbReference type="ARBA" id="ARBA00022777"/>
    </source>
</evidence>
<dbReference type="SUPFAM" id="SSF53067">
    <property type="entry name" value="Actin-like ATPase domain"/>
    <property type="match status" value="2"/>
</dbReference>
<evidence type="ECO:0000256" key="4">
    <source>
        <dbReference type="ARBA" id="ARBA00005225"/>
    </source>
</evidence>
<comment type="cofactor">
    <cofactor evidence="16">
        <name>NH4(+)</name>
        <dbReference type="ChEBI" id="CHEBI:28938"/>
    </cofactor>
    <cofactor evidence="16">
        <name>K(+)</name>
        <dbReference type="ChEBI" id="CHEBI:29103"/>
    </cofactor>
    <text evidence="16">A monovalent cation. Ammonium or potassium.</text>
</comment>
<evidence type="ECO:0000256" key="16">
    <source>
        <dbReference type="HAMAP-Rule" id="MF_01274"/>
    </source>
</evidence>
<keyword evidence="16" id="KW-0479">Metal-binding</keyword>
<evidence type="ECO:0000256" key="5">
    <source>
        <dbReference type="ARBA" id="ARBA00011738"/>
    </source>
</evidence>
<comment type="pathway">
    <text evidence="4 16">Cofactor biosynthesis; coenzyme A biosynthesis; CoA from (R)-pantothenate: step 1/5.</text>
</comment>